<gene>
    <name evidence="1" type="ORF">JD844_015586</name>
</gene>
<dbReference type="EMBL" id="JAIPUX010005289">
    <property type="protein sequence ID" value="KAH0617414.1"/>
    <property type="molecule type" value="Genomic_DNA"/>
</dbReference>
<keyword evidence="2" id="KW-1185">Reference proteome</keyword>
<dbReference type="Proteomes" id="UP000826234">
    <property type="component" value="Unassembled WGS sequence"/>
</dbReference>
<proteinExistence type="predicted"/>
<accession>A0ABQ7SJD5</accession>
<reference evidence="1 2" key="1">
    <citation type="journal article" date="2022" name="Gigascience">
        <title>A chromosome-level genome assembly and annotation of the desert horned lizard, Phrynosoma platyrhinos, provides insight into chromosomal rearrangements among reptiles.</title>
        <authorList>
            <person name="Koochekian N."/>
            <person name="Ascanio A."/>
            <person name="Farleigh K."/>
            <person name="Card D.C."/>
            <person name="Schield D.R."/>
            <person name="Castoe T.A."/>
            <person name="Jezkova T."/>
        </authorList>
    </citation>
    <scope>NUCLEOTIDE SEQUENCE [LARGE SCALE GENOMIC DNA]</scope>
    <source>
        <strain evidence="1">NK-2021</strain>
    </source>
</reference>
<evidence type="ECO:0000313" key="1">
    <source>
        <dbReference type="EMBL" id="KAH0617414.1"/>
    </source>
</evidence>
<name>A0ABQ7SJD5_PHRPL</name>
<evidence type="ECO:0000313" key="2">
    <source>
        <dbReference type="Proteomes" id="UP000826234"/>
    </source>
</evidence>
<protein>
    <submittedName>
        <fullName evidence="1">Uncharacterized protein</fullName>
    </submittedName>
</protein>
<comment type="caution">
    <text evidence="1">The sequence shown here is derived from an EMBL/GenBank/DDBJ whole genome shotgun (WGS) entry which is preliminary data.</text>
</comment>
<sequence length="97" mass="10383">MIIPCGTLAPAALVPVTLPSHQGLYLEETANPVSHLHVALAPQPDKRTGRMDQLKTQGTSCKDSKGSLQRAAICQILIILSDVVKYPISTSPVYCSK</sequence>
<organism evidence="1 2">
    <name type="scientific">Phrynosoma platyrhinos</name>
    <name type="common">Desert horned lizard</name>
    <dbReference type="NCBI Taxonomy" id="52577"/>
    <lineage>
        <taxon>Eukaryota</taxon>
        <taxon>Metazoa</taxon>
        <taxon>Chordata</taxon>
        <taxon>Craniata</taxon>
        <taxon>Vertebrata</taxon>
        <taxon>Euteleostomi</taxon>
        <taxon>Lepidosauria</taxon>
        <taxon>Squamata</taxon>
        <taxon>Bifurcata</taxon>
        <taxon>Unidentata</taxon>
        <taxon>Episquamata</taxon>
        <taxon>Toxicofera</taxon>
        <taxon>Iguania</taxon>
        <taxon>Phrynosomatidae</taxon>
        <taxon>Phrynosomatinae</taxon>
        <taxon>Phrynosoma</taxon>
    </lineage>
</organism>